<name>A0A401YSP9_9ACTN</name>
<comment type="caution">
    <text evidence="1">The sequence shown here is derived from an EMBL/GenBank/DDBJ whole genome shotgun (WGS) entry which is preliminary data.</text>
</comment>
<sequence>MSADSAASGAASAAEAADREFAVVLARLGIDMPPDLAPGVLAGYRSLRAQMELLRDGERGGTDV</sequence>
<keyword evidence="2" id="KW-1185">Reference proteome</keyword>
<dbReference type="EMBL" id="BIFH01000024">
    <property type="protein sequence ID" value="GCD97633.1"/>
    <property type="molecule type" value="Genomic_DNA"/>
</dbReference>
<protein>
    <submittedName>
        <fullName evidence="1">Uncharacterized protein</fullName>
    </submittedName>
</protein>
<dbReference type="RefSeq" id="WP_126639590.1">
    <property type="nucleotide sequence ID" value="NZ_BIFH01000024.1"/>
</dbReference>
<evidence type="ECO:0000313" key="1">
    <source>
        <dbReference type="EMBL" id="GCD97633.1"/>
    </source>
</evidence>
<proteinExistence type="predicted"/>
<organism evidence="1 2">
    <name type="scientific">Embleya hyalina</name>
    <dbReference type="NCBI Taxonomy" id="516124"/>
    <lineage>
        <taxon>Bacteria</taxon>
        <taxon>Bacillati</taxon>
        <taxon>Actinomycetota</taxon>
        <taxon>Actinomycetes</taxon>
        <taxon>Kitasatosporales</taxon>
        <taxon>Streptomycetaceae</taxon>
        <taxon>Embleya</taxon>
    </lineage>
</organism>
<evidence type="ECO:0000313" key="2">
    <source>
        <dbReference type="Proteomes" id="UP000286931"/>
    </source>
</evidence>
<dbReference type="AlphaFoldDB" id="A0A401YSP9"/>
<dbReference type="OrthoDB" id="4351171at2"/>
<gene>
    <name evidence="1" type="ORF">EHYA_05329</name>
</gene>
<dbReference type="Proteomes" id="UP000286931">
    <property type="component" value="Unassembled WGS sequence"/>
</dbReference>
<reference evidence="1 2" key="1">
    <citation type="submission" date="2018-12" db="EMBL/GenBank/DDBJ databases">
        <title>Draft genome sequence of Embleya hyalina NBRC 13850T.</title>
        <authorList>
            <person name="Komaki H."/>
            <person name="Hosoyama A."/>
            <person name="Kimura A."/>
            <person name="Ichikawa N."/>
            <person name="Tamura T."/>
        </authorList>
    </citation>
    <scope>NUCLEOTIDE SEQUENCE [LARGE SCALE GENOMIC DNA]</scope>
    <source>
        <strain evidence="1 2">NBRC 13850</strain>
    </source>
</reference>
<accession>A0A401YSP9</accession>